<evidence type="ECO:0000259" key="4">
    <source>
        <dbReference type="PROSITE" id="PS51733"/>
    </source>
</evidence>
<dbReference type="GO" id="GO:0004077">
    <property type="term" value="F:biotin--[biotin carboxyl-carrier protein] ligase activity"/>
    <property type="evidence" value="ECO:0007669"/>
    <property type="project" value="InterPro"/>
</dbReference>
<dbReference type="PANTHER" id="PTHR12835">
    <property type="entry name" value="BIOTIN PROTEIN LIGASE"/>
    <property type="match status" value="1"/>
</dbReference>
<dbReference type="PROSITE" id="PS51733">
    <property type="entry name" value="BPL_LPL_CATALYTIC"/>
    <property type="match status" value="1"/>
</dbReference>
<dbReference type="Pfam" id="PF08279">
    <property type="entry name" value="HTH_11"/>
    <property type="match status" value="1"/>
</dbReference>
<dbReference type="Gene3D" id="3.30.930.10">
    <property type="entry name" value="Bira Bifunctional Protein, Domain 2"/>
    <property type="match status" value="1"/>
</dbReference>
<dbReference type="PANTHER" id="PTHR12835:SF5">
    <property type="entry name" value="BIOTIN--PROTEIN LIGASE"/>
    <property type="match status" value="1"/>
</dbReference>
<keyword evidence="6" id="KW-1185">Reference proteome</keyword>
<evidence type="ECO:0000256" key="3">
    <source>
        <dbReference type="ARBA" id="ARBA00022840"/>
    </source>
</evidence>
<keyword evidence="2" id="KW-0547">Nucleotide-binding</keyword>
<dbReference type="InterPro" id="IPR013196">
    <property type="entry name" value="HTH_11"/>
</dbReference>
<name>A0A1G8W550_9EURY</name>
<dbReference type="SUPFAM" id="SSF55681">
    <property type="entry name" value="Class II aaRS and biotin synthetases"/>
    <property type="match status" value="1"/>
</dbReference>
<dbReference type="CDD" id="cd00090">
    <property type="entry name" value="HTH_ARSR"/>
    <property type="match status" value="1"/>
</dbReference>
<reference evidence="5 6" key="1">
    <citation type="submission" date="2016-10" db="EMBL/GenBank/DDBJ databases">
        <authorList>
            <person name="de Groot N.N."/>
        </authorList>
    </citation>
    <scope>NUCLEOTIDE SEQUENCE [LARGE SCALE GENOMIC DNA]</scope>
    <source>
        <strain evidence="5 6">IBRC-M10015</strain>
    </source>
</reference>
<dbReference type="InterPro" id="IPR036388">
    <property type="entry name" value="WH-like_DNA-bd_sf"/>
</dbReference>
<keyword evidence="3" id="KW-0067">ATP-binding</keyword>
<dbReference type="OrthoDB" id="46252at2157"/>
<dbReference type="STRING" id="890420.SAMN05216226_10873"/>
<dbReference type="Pfam" id="PF02237">
    <property type="entry name" value="BPL_C"/>
    <property type="match status" value="1"/>
</dbReference>
<dbReference type="GO" id="GO:0005737">
    <property type="term" value="C:cytoplasm"/>
    <property type="evidence" value="ECO:0007669"/>
    <property type="project" value="TreeGrafter"/>
</dbReference>
<dbReference type="InterPro" id="IPR011991">
    <property type="entry name" value="ArsR-like_HTH"/>
</dbReference>
<gene>
    <name evidence="5" type="ORF">SAMN05216226_10873</name>
</gene>
<dbReference type="GO" id="GO:0005524">
    <property type="term" value="F:ATP binding"/>
    <property type="evidence" value="ECO:0007669"/>
    <property type="project" value="UniProtKB-KW"/>
</dbReference>
<keyword evidence="1 5" id="KW-0436">Ligase</keyword>
<dbReference type="RefSeq" id="WP_092702329.1">
    <property type="nucleotide sequence ID" value="NZ_FNFC01000008.1"/>
</dbReference>
<sequence>MQATRGQILDALSEGPRTGPALADELDITRAAVWKHIEALRDAGFEVTGGSAGYELEAIPAYGAPAIEFGLEAPYEIEYHNSVGSTNQRARELATEGAENVVVVADEQTGGRGRLEREWASPSGGIWLSLLLRPTLPTTHAPLVTMAAAVATAEAVGSAGVEPTIKWPNDVLVDGKKVSGILTEMEGEADSISWLVVGIGINANVDADALPEDRATSLQALCGEVERRAVVQTLLESMADLLDDRDKILPEWRARSGTLGRRVSVDTPDGPVVGEAVDIESPGALLVDTENGRRRVTVGDCEHLRPE</sequence>
<dbReference type="CDD" id="cd16442">
    <property type="entry name" value="BPL"/>
    <property type="match status" value="1"/>
</dbReference>
<dbReference type="AlphaFoldDB" id="A0A1G8W550"/>
<dbReference type="Proteomes" id="UP000198856">
    <property type="component" value="Unassembled WGS sequence"/>
</dbReference>
<organism evidence="5 6">
    <name type="scientific">Halovenus aranensis</name>
    <dbReference type="NCBI Taxonomy" id="890420"/>
    <lineage>
        <taxon>Archaea</taxon>
        <taxon>Methanobacteriati</taxon>
        <taxon>Methanobacteriota</taxon>
        <taxon>Stenosarchaea group</taxon>
        <taxon>Halobacteria</taxon>
        <taxon>Halobacteriales</taxon>
        <taxon>Haloarculaceae</taxon>
        <taxon>Halovenus</taxon>
    </lineage>
</organism>
<dbReference type="InterPro" id="IPR008988">
    <property type="entry name" value="Transcriptional_repressor_C"/>
</dbReference>
<evidence type="ECO:0000313" key="6">
    <source>
        <dbReference type="Proteomes" id="UP000198856"/>
    </source>
</evidence>
<evidence type="ECO:0000256" key="2">
    <source>
        <dbReference type="ARBA" id="ARBA00022741"/>
    </source>
</evidence>
<evidence type="ECO:0000256" key="1">
    <source>
        <dbReference type="ARBA" id="ARBA00022598"/>
    </source>
</evidence>
<dbReference type="InterPro" id="IPR036390">
    <property type="entry name" value="WH_DNA-bd_sf"/>
</dbReference>
<dbReference type="NCBIfam" id="TIGR00121">
    <property type="entry name" value="birA_ligase"/>
    <property type="match status" value="1"/>
</dbReference>
<dbReference type="SUPFAM" id="SSF46785">
    <property type="entry name" value="Winged helix' DNA-binding domain"/>
    <property type="match status" value="1"/>
</dbReference>
<dbReference type="HAMAP" id="MF_00978">
    <property type="entry name" value="Bifunct_BirA"/>
    <property type="match status" value="1"/>
</dbReference>
<evidence type="ECO:0000313" key="5">
    <source>
        <dbReference type="EMBL" id="SDJ73233.1"/>
    </source>
</evidence>
<dbReference type="GO" id="GO:0006355">
    <property type="term" value="P:regulation of DNA-templated transcription"/>
    <property type="evidence" value="ECO:0007669"/>
    <property type="project" value="InterPro"/>
</dbReference>
<protein>
    <submittedName>
        <fullName evidence="5">BirA family transcriptional regulator, biotin operon repressor / biotin-[acetyl-CoA-carboxylase] ligase</fullName>
    </submittedName>
</protein>
<dbReference type="InterPro" id="IPR004408">
    <property type="entry name" value="Biotin_CoA_COase_ligase"/>
</dbReference>
<dbReference type="SUPFAM" id="SSF50037">
    <property type="entry name" value="C-terminal domain of transcriptional repressors"/>
    <property type="match status" value="1"/>
</dbReference>
<dbReference type="Gene3D" id="2.30.30.100">
    <property type="match status" value="1"/>
</dbReference>
<feature type="domain" description="BPL/LPL catalytic" evidence="4">
    <location>
        <begin position="62"/>
        <end position="246"/>
    </location>
</feature>
<dbReference type="EMBL" id="FNFC01000008">
    <property type="protein sequence ID" value="SDJ73233.1"/>
    <property type="molecule type" value="Genomic_DNA"/>
</dbReference>
<dbReference type="InterPro" id="IPR003142">
    <property type="entry name" value="BPL_C"/>
</dbReference>
<dbReference type="Pfam" id="PF03099">
    <property type="entry name" value="BPL_LplA_LipB"/>
    <property type="match status" value="1"/>
</dbReference>
<dbReference type="Gene3D" id="1.10.10.10">
    <property type="entry name" value="Winged helix-like DNA-binding domain superfamily/Winged helix DNA-binding domain"/>
    <property type="match status" value="1"/>
</dbReference>
<proteinExistence type="inferred from homology"/>
<dbReference type="InterPro" id="IPR004143">
    <property type="entry name" value="BPL_LPL_catalytic"/>
</dbReference>
<accession>A0A1G8W550</accession>
<dbReference type="InterPro" id="IPR045864">
    <property type="entry name" value="aa-tRNA-synth_II/BPL/LPL"/>
</dbReference>
<dbReference type="InterPro" id="IPR030855">
    <property type="entry name" value="Bifunct_BirA"/>
</dbReference>